<name>A0A0N4UMB5_DRAME</name>
<dbReference type="STRING" id="318479.A0A0N4UMB5"/>
<evidence type="ECO:0000313" key="4">
    <source>
        <dbReference type="Proteomes" id="UP000038040"/>
    </source>
</evidence>
<dbReference type="Pfam" id="PF02469">
    <property type="entry name" value="Fasciclin"/>
    <property type="match status" value="1"/>
</dbReference>
<reference evidence="6" key="1">
    <citation type="submission" date="2017-02" db="UniProtKB">
        <authorList>
            <consortium name="WormBaseParasite"/>
        </authorList>
    </citation>
    <scope>IDENTIFICATION</scope>
</reference>
<dbReference type="PANTHER" id="PTHR10900:SF77">
    <property type="entry name" value="FI19380P1"/>
    <property type="match status" value="1"/>
</dbReference>
<reference evidence="3 5" key="2">
    <citation type="submission" date="2018-11" db="EMBL/GenBank/DDBJ databases">
        <authorList>
            <consortium name="Pathogen Informatics"/>
        </authorList>
    </citation>
    <scope>NUCLEOTIDE SEQUENCE [LARGE SCALE GENOMIC DNA]</scope>
</reference>
<protein>
    <submittedName>
        <fullName evidence="6">FAS1 domain-containing protein</fullName>
    </submittedName>
</protein>
<dbReference type="PROSITE" id="PS50213">
    <property type="entry name" value="FAS1"/>
    <property type="match status" value="1"/>
</dbReference>
<dbReference type="InterPro" id="IPR050904">
    <property type="entry name" value="Adhesion/Biosynth-related"/>
</dbReference>
<feature type="chain" id="PRO_5033231558" evidence="1">
    <location>
        <begin position="24"/>
        <end position="624"/>
    </location>
</feature>
<dbReference type="Gene3D" id="2.30.180.10">
    <property type="entry name" value="FAS1 domain"/>
    <property type="match status" value="2"/>
</dbReference>
<sequence length="624" mass="70778">MMVGLNILVSFVFFAFLLDFGNFDNGIYSLHPLFDFHTESSNDINRPYYSLINYPTAIFHSFSGLRKPDSNENVANRMAHIQSENDYDPTFDAEAIFDQMMEFLHGQTENRKYTTEKNRVEHDQAFILGEHVCVHEIKQLISKNRPTPGCKIYKNANRCIVTNGNFTIIRTVQCCKGYKTNDIKEGCSSEENVPSIAEWLIKENSCLNRSEIGLERLKKTTLLVPRSGYCSTEKNILSLSDYMIDDEIHAHDLLDSQLLRLLNNHSIFVEEHADVNALILAFKLPTLNCVEIEKEIIANNGIIYQLRWPLTTSAQTVLELLSADEQFSSFVELLDKQSIKLLNSTDAVTVFAFTNSIFSSLSPSLQSKMRRGCAKVMDWREKMIPSDENFLDLIERNIKNNSKPYAIFIPPYKNFSSETDFILNHIVLDGRKITNGSITTSYNSKIPSVIAGTNSIFGCAHITKTPIQLCETIIYFISEVVFFHVFFTELESSLTELLADEQKIYMILLPSNDALSANLVKVLTGNNTFAHEFVRSHILKEFFLNYFSSKDFICSKNLNSMANGSTVSKIVKNIDDCYYNVREINGNTAIGNSIIQDGDVIAKNGIIHVVDSPLQVINSYCHRP</sequence>
<evidence type="ECO:0000313" key="5">
    <source>
        <dbReference type="Proteomes" id="UP000274756"/>
    </source>
</evidence>
<dbReference type="AlphaFoldDB" id="A0A0N4UMB5"/>
<dbReference type="OrthoDB" id="286301at2759"/>
<organism evidence="4 6">
    <name type="scientific">Dracunculus medinensis</name>
    <name type="common">Guinea worm</name>
    <dbReference type="NCBI Taxonomy" id="318479"/>
    <lineage>
        <taxon>Eukaryota</taxon>
        <taxon>Metazoa</taxon>
        <taxon>Ecdysozoa</taxon>
        <taxon>Nematoda</taxon>
        <taxon>Chromadorea</taxon>
        <taxon>Rhabditida</taxon>
        <taxon>Spirurina</taxon>
        <taxon>Dracunculoidea</taxon>
        <taxon>Dracunculidae</taxon>
        <taxon>Dracunculus</taxon>
    </lineage>
</organism>
<dbReference type="SUPFAM" id="SSF82153">
    <property type="entry name" value="FAS1 domain"/>
    <property type="match status" value="2"/>
</dbReference>
<dbReference type="Proteomes" id="UP000038040">
    <property type="component" value="Unplaced"/>
</dbReference>
<keyword evidence="1" id="KW-0732">Signal</keyword>
<dbReference type="EMBL" id="UYYG01001223">
    <property type="protein sequence ID" value="VDN60558.1"/>
    <property type="molecule type" value="Genomic_DNA"/>
</dbReference>
<dbReference type="WBParaSite" id="DME_0000898001-mRNA-1">
    <property type="protein sequence ID" value="DME_0000898001-mRNA-1"/>
    <property type="gene ID" value="DME_0000898001"/>
</dbReference>
<evidence type="ECO:0000259" key="2">
    <source>
        <dbReference type="PROSITE" id="PS50213"/>
    </source>
</evidence>
<evidence type="ECO:0000256" key="1">
    <source>
        <dbReference type="SAM" id="SignalP"/>
    </source>
</evidence>
<evidence type="ECO:0000313" key="6">
    <source>
        <dbReference type="WBParaSite" id="DME_0000898001-mRNA-1"/>
    </source>
</evidence>
<dbReference type="InterPro" id="IPR000782">
    <property type="entry name" value="FAS1_domain"/>
</dbReference>
<evidence type="ECO:0000313" key="3">
    <source>
        <dbReference type="EMBL" id="VDN60558.1"/>
    </source>
</evidence>
<dbReference type="Proteomes" id="UP000274756">
    <property type="component" value="Unassembled WGS sequence"/>
</dbReference>
<gene>
    <name evidence="3" type="ORF">DME_LOCUS10531</name>
</gene>
<feature type="signal peptide" evidence="1">
    <location>
        <begin position="1"/>
        <end position="23"/>
    </location>
</feature>
<feature type="domain" description="FAS1" evidence="2">
    <location>
        <begin position="470"/>
        <end position="614"/>
    </location>
</feature>
<dbReference type="InterPro" id="IPR036378">
    <property type="entry name" value="FAS1_dom_sf"/>
</dbReference>
<accession>A0A0N4UMB5</accession>
<keyword evidence="5" id="KW-1185">Reference proteome</keyword>
<proteinExistence type="predicted"/>
<dbReference type="PANTHER" id="PTHR10900">
    <property type="entry name" value="PERIOSTIN-RELATED"/>
    <property type="match status" value="1"/>
</dbReference>